<organism evidence="1 2">
    <name type="scientific">Acidipropionibacterium jensenii</name>
    <dbReference type="NCBI Taxonomy" id="1749"/>
    <lineage>
        <taxon>Bacteria</taxon>
        <taxon>Bacillati</taxon>
        <taxon>Actinomycetota</taxon>
        <taxon>Actinomycetes</taxon>
        <taxon>Propionibacteriales</taxon>
        <taxon>Propionibacteriaceae</taxon>
        <taxon>Acidipropionibacterium</taxon>
    </lineage>
</organism>
<reference evidence="2" key="1">
    <citation type="submission" date="2017-12" db="EMBL/GenBank/DDBJ databases">
        <title>Whole genome sequencing of Acidipropionibacterium jensenii strains JS279 and JS280.</title>
        <authorList>
            <person name="Deptula P."/>
            <person name="Laine P."/>
            <person name="Smolander O.-P."/>
            <person name="Paulin L."/>
            <person name="Auvinen P."/>
            <person name="Varmanen P."/>
        </authorList>
    </citation>
    <scope>NUCLEOTIDE SEQUENCE [LARGE SCALE GENOMIC DNA]</scope>
    <source>
        <strain evidence="2">JS280</strain>
    </source>
</reference>
<proteinExistence type="predicted"/>
<gene>
    <name evidence="1" type="ORF">C0Z10_08165</name>
</gene>
<evidence type="ECO:0000313" key="2">
    <source>
        <dbReference type="Proteomes" id="UP000285875"/>
    </source>
</evidence>
<dbReference type="Proteomes" id="UP000285875">
    <property type="component" value="Chromosome"/>
</dbReference>
<dbReference type="InterPro" id="IPR009899">
    <property type="entry name" value="ArdA"/>
</dbReference>
<sequence length="197" mass="22093">MTDNSEQQPGDDAEQEREQRYHPRIWIASLADYNAGLLHGEWVDAAQDPEDLHAAAQEILSTSREPGAEEYAIFDYDEFGSYRVDEYERLDDVSVIANGIAEHGDPFAVWAEIHDGDPAMMACFEDNCLGTYDSAEQWAEQLLDDEGIPGLLDKAVPEDLRPYVSIDYEAWARDAQLSGSIHLEDLPDGRVVIFDIA</sequence>
<name>A0A3Q9ULC0_9ACTN</name>
<protein>
    <submittedName>
        <fullName evidence="1">Antirestriction protein ArdA</fullName>
    </submittedName>
</protein>
<evidence type="ECO:0000313" key="1">
    <source>
        <dbReference type="EMBL" id="AZZ39733.1"/>
    </source>
</evidence>
<dbReference type="EMBL" id="CP025570">
    <property type="protein sequence ID" value="AZZ39733.1"/>
    <property type="molecule type" value="Genomic_DNA"/>
</dbReference>
<dbReference type="Pfam" id="PF07275">
    <property type="entry name" value="ArdA"/>
    <property type="match status" value="1"/>
</dbReference>
<dbReference type="AlphaFoldDB" id="A0A3Q9ULC0"/>
<dbReference type="RefSeq" id="WP_097799056.1">
    <property type="nucleotide sequence ID" value="NZ_CP025570.1"/>
</dbReference>
<dbReference type="KEGG" id="aji:C0Z10_08165"/>
<dbReference type="InterPro" id="IPR041893">
    <property type="entry name" value="ArdA_dom3"/>
</dbReference>
<accession>A0A3Q9ULC0</accession>
<dbReference type="Gene3D" id="3.10.20.480">
    <property type="entry name" value="Antirestriction protein ArdA, domain 1"/>
    <property type="match status" value="1"/>
</dbReference>
<dbReference type="Gene3D" id="1.10.10.1190">
    <property type="entry name" value="Antirestriction protein ArdA, domain 3"/>
    <property type="match status" value="1"/>
</dbReference>
<dbReference type="InterPro" id="IPR041895">
    <property type="entry name" value="ArdA_dom1"/>
</dbReference>